<evidence type="ECO:0000256" key="4">
    <source>
        <dbReference type="ARBA" id="ARBA00023002"/>
    </source>
</evidence>
<dbReference type="PANTHER" id="PTHR43060:SF15">
    <property type="entry name" value="3-HYDROXYISOBUTYRATE DEHYDROGENASE-LIKE 1, MITOCHONDRIAL-RELATED"/>
    <property type="match status" value="1"/>
</dbReference>
<evidence type="ECO:0000259" key="8">
    <source>
        <dbReference type="Pfam" id="PF03446"/>
    </source>
</evidence>
<dbReference type="InterPro" id="IPR015815">
    <property type="entry name" value="HIBADH-related"/>
</dbReference>
<dbReference type="Gene3D" id="3.40.50.720">
    <property type="entry name" value="NAD(P)-binding Rossmann-like Domain"/>
    <property type="match status" value="1"/>
</dbReference>
<reference evidence="10 11" key="1">
    <citation type="submission" date="2019-01" db="EMBL/GenBank/DDBJ databases">
        <title>Draft genome sequences of the type strains of six Macrococcus species.</title>
        <authorList>
            <person name="Mazhar S."/>
            <person name="Altermann E."/>
            <person name="Hill C."/>
            <person name="Mcauliffe O."/>
        </authorList>
    </citation>
    <scope>NUCLEOTIDE SEQUENCE [LARGE SCALE GENOMIC DNA]</scope>
    <source>
        <strain evidence="10 11">ATCC 51828</strain>
    </source>
</reference>
<sequence>MKMKIGFIGTGVMGASMAKFLEGELYVFNRTKLKAQELIEDGAVWCENPREVAEQAEVIFTMLGYPDDVRQMYLGEDGLIEYGRQGQVLIDCTTSSPELASEIARAAEEKGIFVLDAPVSGGDVGAQNGTLSTMVGGAQEVFYRVEPLLQSFSNSVSYFGPAGSGQHTKMANQIAIASGMIGVAESLYYAKSAGLDVERVLETISKGAAGSWSLSNLAPRMLSGDFKPGFYTHHFLKDMKIVLGEAEKMGIQLPGLQLAYELYNDLSDEQKKNDGTQTIINRYI</sequence>
<dbReference type="PIRSF" id="PIRSF000103">
    <property type="entry name" value="HIBADH"/>
    <property type="match status" value="1"/>
</dbReference>
<evidence type="ECO:0000256" key="2">
    <source>
        <dbReference type="ARBA" id="ARBA00013011"/>
    </source>
</evidence>
<dbReference type="Gene3D" id="1.10.1040.10">
    <property type="entry name" value="N-(1-d-carboxylethyl)-l-norvaline Dehydrogenase, domain 2"/>
    <property type="match status" value="1"/>
</dbReference>
<evidence type="ECO:0000313" key="10">
    <source>
        <dbReference type="EMBL" id="TDM04456.1"/>
    </source>
</evidence>
<dbReference type="Pfam" id="PF14833">
    <property type="entry name" value="NAD_binding_11"/>
    <property type="match status" value="1"/>
</dbReference>
<dbReference type="InterPro" id="IPR029154">
    <property type="entry name" value="HIBADH-like_NADP-bd"/>
</dbReference>
<keyword evidence="11" id="KW-1185">Reference proteome</keyword>
<dbReference type="InterPro" id="IPR006115">
    <property type="entry name" value="6PGDH_NADP-bd"/>
</dbReference>
<dbReference type="EC" id="1.1.1.44" evidence="2"/>
<keyword evidence="5" id="KW-0520">NAD</keyword>
<dbReference type="EMBL" id="SCWD01000001">
    <property type="protein sequence ID" value="TDM04456.1"/>
    <property type="molecule type" value="Genomic_DNA"/>
</dbReference>
<proteinExistence type="inferred from homology"/>
<feature type="domain" description="3-hydroxyisobutyrate dehydrogenase-like NAD-binding" evidence="9">
    <location>
        <begin position="163"/>
        <end position="281"/>
    </location>
</feature>
<dbReference type="InterPro" id="IPR013328">
    <property type="entry name" value="6PGD_dom2"/>
</dbReference>
<dbReference type="InterPro" id="IPR008927">
    <property type="entry name" value="6-PGluconate_DH-like_C_sf"/>
</dbReference>
<accession>A0A9Q8CNE8</accession>
<dbReference type="PANTHER" id="PTHR43060">
    <property type="entry name" value="3-HYDROXYISOBUTYRATE DEHYDROGENASE-LIKE 1, MITOCHONDRIAL-RELATED"/>
    <property type="match status" value="1"/>
</dbReference>
<organism evidence="10 11">
    <name type="scientific">Macrococcus carouselicus</name>
    <dbReference type="NCBI Taxonomy" id="69969"/>
    <lineage>
        <taxon>Bacteria</taxon>
        <taxon>Bacillati</taxon>
        <taxon>Bacillota</taxon>
        <taxon>Bacilli</taxon>
        <taxon>Bacillales</taxon>
        <taxon>Staphylococcaceae</taxon>
        <taxon>Macrococcus</taxon>
    </lineage>
</organism>
<protein>
    <recommendedName>
        <fullName evidence="3">6-phosphogluconate dehydrogenase, decarboxylating</fullName>
        <ecNumber evidence="2">1.1.1.44</ecNumber>
    </recommendedName>
</protein>
<feature type="domain" description="6-phosphogluconate dehydrogenase NADP-binding" evidence="8">
    <location>
        <begin position="4"/>
        <end position="160"/>
    </location>
</feature>
<dbReference type="InterPro" id="IPR036291">
    <property type="entry name" value="NAD(P)-bd_dom_sf"/>
</dbReference>
<dbReference type="GO" id="GO:0004616">
    <property type="term" value="F:phosphogluconate dehydrogenase (decarboxylating) activity"/>
    <property type="evidence" value="ECO:0007669"/>
    <property type="project" value="UniProtKB-EC"/>
</dbReference>
<evidence type="ECO:0000256" key="7">
    <source>
        <dbReference type="PIRSR" id="PIRSR000103-1"/>
    </source>
</evidence>
<evidence type="ECO:0000256" key="6">
    <source>
        <dbReference type="ARBA" id="ARBA00048640"/>
    </source>
</evidence>
<comment type="similarity">
    <text evidence="1">Belongs to the HIBADH-related family.</text>
</comment>
<gene>
    <name evidence="10" type="ORF">ERX40_04610</name>
</gene>
<dbReference type="GO" id="GO:0051287">
    <property type="term" value="F:NAD binding"/>
    <property type="evidence" value="ECO:0007669"/>
    <property type="project" value="InterPro"/>
</dbReference>
<dbReference type="OrthoDB" id="9786703at2"/>
<evidence type="ECO:0000256" key="1">
    <source>
        <dbReference type="ARBA" id="ARBA00009080"/>
    </source>
</evidence>
<evidence type="ECO:0000256" key="3">
    <source>
        <dbReference type="ARBA" id="ARBA00018193"/>
    </source>
</evidence>
<evidence type="ECO:0000313" key="11">
    <source>
        <dbReference type="Proteomes" id="UP000295280"/>
    </source>
</evidence>
<comment type="catalytic activity">
    <reaction evidence="6">
        <text>6-phospho-D-gluconate + NADP(+) = D-ribulose 5-phosphate + CO2 + NADPH</text>
        <dbReference type="Rhea" id="RHEA:10116"/>
        <dbReference type="ChEBI" id="CHEBI:16526"/>
        <dbReference type="ChEBI" id="CHEBI:57783"/>
        <dbReference type="ChEBI" id="CHEBI:58121"/>
        <dbReference type="ChEBI" id="CHEBI:58349"/>
        <dbReference type="ChEBI" id="CHEBI:58759"/>
        <dbReference type="EC" id="1.1.1.44"/>
    </reaction>
</comment>
<dbReference type="GO" id="GO:0050661">
    <property type="term" value="F:NADP binding"/>
    <property type="evidence" value="ECO:0007669"/>
    <property type="project" value="InterPro"/>
</dbReference>
<dbReference type="SUPFAM" id="SSF48179">
    <property type="entry name" value="6-phosphogluconate dehydrogenase C-terminal domain-like"/>
    <property type="match status" value="1"/>
</dbReference>
<evidence type="ECO:0000259" key="9">
    <source>
        <dbReference type="Pfam" id="PF14833"/>
    </source>
</evidence>
<name>A0A9Q8CNE8_9STAP</name>
<dbReference type="AlphaFoldDB" id="A0A9Q8CNE8"/>
<evidence type="ECO:0000256" key="5">
    <source>
        <dbReference type="ARBA" id="ARBA00023027"/>
    </source>
</evidence>
<dbReference type="Pfam" id="PF03446">
    <property type="entry name" value="NAD_binding_2"/>
    <property type="match status" value="1"/>
</dbReference>
<comment type="caution">
    <text evidence="10">The sequence shown here is derived from an EMBL/GenBank/DDBJ whole genome shotgun (WGS) entry which is preliminary data.</text>
</comment>
<feature type="active site" evidence="7">
    <location>
        <position position="169"/>
    </location>
</feature>
<dbReference type="Proteomes" id="UP000295280">
    <property type="component" value="Unassembled WGS sequence"/>
</dbReference>
<keyword evidence="4" id="KW-0560">Oxidoreductase</keyword>
<dbReference type="SUPFAM" id="SSF51735">
    <property type="entry name" value="NAD(P)-binding Rossmann-fold domains"/>
    <property type="match status" value="1"/>
</dbReference>